<dbReference type="Pfam" id="PF00188">
    <property type="entry name" value="CAP"/>
    <property type="match status" value="1"/>
</dbReference>
<gene>
    <name evidence="4" type="ORF">VHUM_00704</name>
</gene>
<feature type="compositionally biased region" description="Polar residues" evidence="1">
    <location>
        <begin position="130"/>
        <end position="167"/>
    </location>
</feature>
<sequence length="416" mass="42013">MTRALVFATVLLALAAPISAAPRHRRGKRCARKSTLPPVPAATTAAPAAAPIGSSSAVAAASGSGVPQLPGAHTNSSLIANPVSKDPSPSGHVFAATPPPAVNSTSAVTNATNSTAAPSTSGNVTAVLPPSSTTAEPTLSASANATEVSSVANSTIVEPTGANSTIESTDANSTTSSNSTTVEPTANATTVALTTAEPTATGNTTANATSDAANSTSFVPTPTSNSSDVPSASGNATESSSTPTSSEVAPTGAQTGAPDQQGLLLDLHNTLRSQYSAPPVTWNESLAAHAADWAPHCTLQQSGGAPGENIAAGAGSYDLTALFDFWSAEQNNYDWSNPGMVGKDGNRVGHFTQAVWKDTTSIGCAWITSCAPNTVFQGYDSTILLVCEYWPHGNLVVPNNANWTQQWFEANVGPKV</sequence>
<feature type="region of interest" description="Disordered" evidence="1">
    <location>
        <begin position="72"/>
        <end position="259"/>
    </location>
</feature>
<feature type="compositionally biased region" description="Polar residues" evidence="1">
    <location>
        <begin position="218"/>
        <end position="235"/>
    </location>
</feature>
<evidence type="ECO:0000256" key="1">
    <source>
        <dbReference type="SAM" id="MobiDB-lite"/>
    </source>
</evidence>
<comment type="caution">
    <text evidence="4">The sequence shown here is derived from an EMBL/GenBank/DDBJ whole genome shotgun (WGS) entry which is preliminary data.</text>
</comment>
<dbReference type="EMBL" id="QKWK01000002">
    <property type="protein sequence ID" value="TXT13337.1"/>
    <property type="molecule type" value="Genomic_DNA"/>
</dbReference>
<dbReference type="Gene3D" id="3.40.33.10">
    <property type="entry name" value="CAP"/>
    <property type="match status" value="1"/>
</dbReference>
<evidence type="ECO:0000259" key="3">
    <source>
        <dbReference type="SMART" id="SM00198"/>
    </source>
</evidence>
<proteinExistence type="predicted"/>
<feature type="compositionally biased region" description="Low complexity" evidence="1">
    <location>
        <begin position="236"/>
        <end position="251"/>
    </location>
</feature>
<dbReference type="PANTHER" id="PTHR10334">
    <property type="entry name" value="CYSTEINE-RICH SECRETORY PROTEIN-RELATED"/>
    <property type="match status" value="1"/>
</dbReference>
<keyword evidence="5" id="KW-1185">Reference proteome</keyword>
<reference evidence="4 5" key="1">
    <citation type="journal article" date="2019" name="PLoS Genet.">
        <title>Convergent evolution of linked mating-type loci in basidiomycete fungi.</title>
        <authorList>
            <person name="Sun S."/>
            <person name="Coelho M.A."/>
            <person name="Heitman J."/>
            <person name="Nowrousian M."/>
        </authorList>
    </citation>
    <scope>NUCLEOTIDE SEQUENCE [LARGE SCALE GENOMIC DNA]</scope>
    <source>
        <strain evidence="4 5">CBS 4282</strain>
    </source>
</reference>
<dbReference type="SMART" id="SM00198">
    <property type="entry name" value="SCP"/>
    <property type="match status" value="1"/>
</dbReference>
<dbReference type="AlphaFoldDB" id="A0A7D8ZWI9"/>
<dbReference type="InterPro" id="IPR002413">
    <property type="entry name" value="V5_allergen-like"/>
</dbReference>
<name>A0A7D8ZWI9_VANHU</name>
<dbReference type="PRINTS" id="PR00837">
    <property type="entry name" value="V5TPXLIKE"/>
</dbReference>
<feature type="compositionally biased region" description="Low complexity" evidence="1">
    <location>
        <begin position="102"/>
        <end position="121"/>
    </location>
</feature>
<feature type="signal peptide" evidence="2">
    <location>
        <begin position="1"/>
        <end position="20"/>
    </location>
</feature>
<dbReference type="Proteomes" id="UP000473826">
    <property type="component" value="Unassembled WGS sequence"/>
</dbReference>
<keyword evidence="2" id="KW-0732">Signal</keyword>
<dbReference type="InterPro" id="IPR035940">
    <property type="entry name" value="CAP_sf"/>
</dbReference>
<evidence type="ECO:0000313" key="5">
    <source>
        <dbReference type="Proteomes" id="UP000473826"/>
    </source>
</evidence>
<feature type="chain" id="PRO_5028972627" description="SCP domain-containing protein" evidence="2">
    <location>
        <begin position="21"/>
        <end position="416"/>
    </location>
</feature>
<organism evidence="4 5">
    <name type="scientific">Vanrija humicola</name>
    <name type="common">Yeast</name>
    <name type="synonym">Cryptococcus humicola</name>
    <dbReference type="NCBI Taxonomy" id="5417"/>
    <lineage>
        <taxon>Eukaryota</taxon>
        <taxon>Fungi</taxon>
        <taxon>Dikarya</taxon>
        <taxon>Basidiomycota</taxon>
        <taxon>Agaricomycotina</taxon>
        <taxon>Tremellomycetes</taxon>
        <taxon>Trichosporonales</taxon>
        <taxon>Trichosporonaceae</taxon>
        <taxon>Vanrija</taxon>
    </lineage>
</organism>
<feature type="region of interest" description="Disordered" evidence="1">
    <location>
        <begin position="22"/>
        <end position="48"/>
    </location>
</feature>
<accession>A0A7D8ZWI9</accession>
<evidence type="ECO:0000313" key="4">
    <source>
        <dbReference type="EMBL" id="TXT13337.1"/>
    </source>
</evidence>
<dbReference type="PRINTS" id="PR00838">
    <property type="entry name" value="V5ALLERGEN"/>
</dbReference>
<dbReference type="InterPro" id="IPR014044">
    <property type="entry name" value="CAP_dom"/>
</dbReference>
<evidence type="ECO:0000256" key="2">
    <source>
        <dbReference type="SAM" id="SignalP"/>
    </source>
</evidence>
<dbReference type="SUPFAM" id="SSF55797">
    <property type="entry name" value="PR-1-like"/>
    <property type="match status" value="1"/>
</dbReference>
<feature type="compositionally biased region" description="Basic residues" evidence="1">
    <location>
        <begin position="22"/>
        <end position="32"/>
    </location>
</feature>
<protein>
    <recommendedName>
        <fullName evidence="3">SCP domain-containing protein</fullName>
    </recommendedName>
</protein>
<dbReference type="InterPro" id="IPR001283">
    <property type="entry name" value="CRISP-related"/>
</dbReference>
<dbReference type="OrthoDB" id="337038at2759"/>
<feature type="domain" description="SCP" evidence="3">
    <location>
        <begin position="259"/>
        <end position="397"/>
    </location>
</feature>
<feature type="compositionally biased region" description="Low complexity" evidence="1">
    <location>
        <begin position="168"/>
        <end position="217"/>
    </location>
</feature>